<feature type="compositionally biased region" description="Polar residues" evidence="1">
    <location>
        <begin position="43"/>
        <end position="54"/>
    </location>
</feature>
<evidence type="ECO:0000256" key="1">
    <source>
        <dbReference type="SAM" id="MobiDB-lite"/>
    </source>
</evidence>
<dbReference type="Proteomes" id="UP001157069">
    <property type="component" value="Unassembled WGS sequence"/>
</dbReference>
<gene>
    <name evidence="2" type="ORF">GCM10025869_04810</name>
</gene>
<evidence type="ECO:0000313" key="2">
    <source>
        <dbReference type="EMBL" id="GMA89952.1"/>
    </source>
</evidence>
<proteinExistence type="predicted"/>
<comment type="caution">
    <text evidence="2">The sequence shown here is derived from an EMBL/GenBank/DDBJ whole genome shotgun (WGS) entry which is preliminary data.</text>
</comment>
<keyword evidence="3" id="KW-1185">Reference proteome</keyword>
<dbReference type="EMBL" id="BSVA01000001">
    <property type="protein sequence ID" value="GMA89952.1"/>
    <property type="molecule type" value="Genomic_DNA"/>
</dbReference>
<organism evidence="2 3">
    <name type="scientific">Homoserinibacter gongjuensis</name>
    <dbReference type="NCBI Taxonomy" id="1162968"/>
    <lineage>
        <taxon>Bacteria</taxon>
        <taxon>Bacillati</taxon>
        <taxon>Actinomycetota</taxon>
        <taxon>Actinomycetes</taxon>
        <taxon>Micrococcales</taxon>
        <taxon>Microbacteriaceae</taxon>
        <taxon>Homoserinibacter</taxon>
    </lineage>
</organism>
<feature type="region of interest" description="Disordered" evidence="1">
    <location>
        <begin position="1"/>
        <end position="54"/>
    </location>
</feature>
<sequence length="54" mass="5450">MNRTDPSASSTRYPPASSDSTVNPGADSSHRYSGAVSGGAASTIDSFTPDRSTA</sequence>
<protein>
    <submittedName>
        <fullName evidence="2">Uncharacterized protein</fullName>
    </submittedName>
</protein>
<reference evidence="3" key="1">
    <citation type="journal article" date="2019" name="Int. J. Syst. Evol. Microbiol.">
        <title>The Global Catalogue of Microorganisms (GCM) 10K type strain sequencing project: providing services to taxonomists for standard genome sequencing and annotation.</title>
        <authorList>
            <consortium name="The Broad Institute Genomics Platform"/>
            <consortium name="The Broad Institute Genome Sequencing Center for Infectious Disease"/>
            <person name="Wu L."/>
            <person name="Ma J."/>
        </authorList>
    </citation>
    <scope>NUCLEOTIDE SEQUENCE [LARGE SCALE GENOMIC DNA]</scope>
    <source>
        <strain evidence="3">NBRC 108755</strain>
    </source>
</reference>
<accession>A0ABQ6JNT3</accession>
<evidence type="ECO:0000313" key="3">
    <source>
        <dbReference type="Proteomes" id="UP001157069"/>
    </source>
</evidence>
<feature type="compositionally biased region" description="Polar residues" evidence="1">
    <location>
        <begin position="1"/>
        <end position="23"/>
    </location>
</feature>
<name>A0ABQ6JNT3_9MICO</name>